<protein>
    <recommendedName>
        <fullName evidence="2">JmjC domain-containing protein</fullName>
    </recommendedName>
</protein>
<feature type="compositionally biased region" description="Polar residues" evidence="1">
    <location>
        <begin position="350"/>
        <end position="361"/>
    </location>
</feature>
<reference evidence="3" key="1">
    <citation type="submission" date="2022-01" db="EMBL/GenBank/DDBJ databases">
        <authorList>
            <person name="King R."/>
        </authorList>
    </citation>
    <scope>NUCLEOTIDE SEQUENCE</scope>
</reference>
<dbReference type="Pfam" id="PF02373">
    <property type="entry name" value="JmjC"/>
    <property type="match status" value="1"/>
</dbReference>
<dbReference type="InterPro" id="IPR003347">
    <property type="entry name" value="JmjC_dom"/>
</dbReference>
<gene>
    <name evidence="3" type="ORF">CEUTPL_LOCUS10525</name>
</gene>
<evidence type="ECO:0000313" key="4">
    <source>
        <dbReference type="Proteomes" id="UP001152799"/>
    </source>
</evidence>
<feature type="region of interest" description="Disordered" evidence="1">
    <location>
        <begin position="730"/>
        <end position="775"/>
    </location>
</feature>
<evidence type="ECO:0000256" key="1">
    <source>
        <dbReference type="SAM" id="MobiDB-lite"/>
    </source>
</evidence>
<dbReference type="GO" id="GO:0032454">
    <property type="term" value="F:histone H3K9 demethylase activity"/>
    <property type="evidence" value="ECO:0007669"/>
    <property type="project" value="TreeGrafter"/>
</dbReference>
<feature type="compositionally biased region" description="Polar residues" evidence="1">
    <location>
        <begin position="549"/>
        <end position="588"/>
    </location>
</feature>
<proteinExistence type="predicted"/>
<dbReference type="SUPFAM" id="SSF63748">
    <property type="entry name" value="Tudor/PWWP/MBT"/>
    <property type="match status" value="1"/>
</dbReference>
<dbReference type="OrthoDB" id="9547406at2759"/>
<name>A0A9N9QH10_9CUCU</name>
<dbReference type="GO" id="GO:0005634">
    <property type="term" value="C:nucleus"/>
    <property type="evidence" value="ECO:0007669"/>
    <property type="project" value="TreeGrafter"/>
</dbReference>
<dbReference type="GO" id="GO:0051864">
    <property type="term" value="F:histone H3K36 demethylase activity"/>
    <property type="evidence" value="ECO:0007669"/>
    <property type="project" value="TreeGrafter"/>
</dbReference>
<feature type="region of interest" description="Disordered" evidence="1">
    <location>
        <begin position="600"/>
        <end position="619"/>
    </location>
</feature>
<accession>A0A9N9QH10</accession>
<feature type="region of interest" description="Disordered" evidence="1">
    <location>
        <begin position="494"/>
        <end position="514"/>
    </location>
</feature>
<keyword evidence="4" id="KW-1185">Reference proteome</keyword>
<feature type="region of interest" description="Disordered" evidence="1">
    <location>
        <begin position="321"/>
        <end position="376"/>
    </location>
</feature>
<dbReference type="SUPFAM" id="SSF51197">
    <property type="entry name" value="Clavaminate synthase-like"/>
    <property type="match status" value="1"/>
</dbReference>
<feature type="compositionally biased region" description="Basic and acidic residues" evidence="1">
    <location>
        <begin position="362"/>
        <end position="376"/>
    </location>
</feature>
<evidence type="ECO:0000259" key="2">
    <source>
        <dbReference type="PROSITE" id="PS51184"/>
    </source>
</evidence>
<organism evidence="3 4">
    <name type="scientific">Ceutorhynchus assimilis</name>
    <name type="common">cabbage seed weevil</name>
    <dbReference type="NCBI Taxonomy" id="467358"/>
    <lineage>
        <taxon>Eukaryota</taxon>
        <taxon>Metazoa</taxon>
        <taxon>Ecdysozoa</taxon>
        <taxon>Arthropoda</taxon>
        <taxon>Hexapoda</taxon>
        <taxon>Insecta</taxon>
        <taxon>Pterygota</taxon>
        <taxon>Neoptera</taxon>
        <taxon>Endopterygota</taxon>
        <taxon>Coleoptera</taxon>
        <taxon>Polyphaga</taxon>
        <taxon>Cucujiformia</taxon>
        <taxon>Curculionidae</taxon>
        <taxon>Ceutorhynchinae</taxon>
        <taxon>Ceutorhynchus</taxon>
    </lineage>
</organism>
<dbReference type="Proteomes" id="UP001152799">
    <property type="component" value="Chromosome 6"/>
</dbReference>
<dbReference type="Gene3D" id="2.30.30.140">
    <property type="match status" value="1"/>
</dbReference>
<evidence type="ECO:0000313" key="3">
    <source>
        <dbReference type="EMBL" id="CAG9770063.1"/>
    </source>
</evidence>
<dbReference type="PANTHER" id="PTHR10694:SF129">
    <property type="entry name" value="LYSINE-SPECIFIC DEMETHYLASE 4B-RELATED"/>
    <property type="match status" value="1"/>
</dbReference>
<dbReference type="GO" id="GO:0010468">
    <property type="term" value="P:regulation of gene expression"/>
    <property type="evidence" value="ECO:0007669"/>
    <property type="project" value="TreeGrafter"/>
</dbReference>
<dbReference type="EMBL" id="OU892282">
    <property type="protein sequence ID" value="CAG9770063.1"/>
    <property type="molecule type" value="Genomic_DNA"/>
</dbReference>
<dbReference type="PROSITE" id="PS51184">
    <property type="entry name" value="JMJC"/>
    <property type="match status" value="1"/>
</dbReference>
<dbReference type="Gene3D" id="3.10.330.70">
    <property type="match status" value="1"/>
</dbReference>
<dbReference type="GO" id="GO:0000785">
    <property type="term" value="C:chromatin"/>
    <property type="evidence" value="ECO:0007669"/>
    <property type="project" value="TreeGrafter"/>
</dbReference>
<dbReference type="SMART" id="SM00558">
    <property type="entry name" value="JmjC"/>
    <property type="match status" value="1"/>
</dbReference>
<feature type="compositionally biased region" description="Polar residues" evidence="1">
    <location>
        <begin position="755"/>
        <end position="775"/>
    </location>
</feature>
<dbReference type="Gene3D" id="2.60.120.650">
    <property type="entry name" value="Cupin"/>
    <property type="match status" value="1"/>
</dbReference>
<sequence length="1543" mass="174522">MNIITFMGACVLRYAIPPEHGRRLERLANGFFPSSYKTCQAFLRHKMTLISPQILRQYSIPYNKITQEQGEIMITFPYGYHAGFNHGFNCAESTNFAAERWVEYGKRATQCTCSKDMVKISMDTFVKRFQPEKYDKWLKGEDVGPHPEEPDRKVAAPLPLPQDILCNKNNPSLPQSYVDGPFKKKRGKMMAGYSSFSEFPPELQLQIIEEDNAFLDEMPPDEEQLEALEDIWLKAGEIEAKDADFCDVGYNVKKSKKLLSKFKKKRGRPKKIRLPEEIDFVAKIKKEPKAKKQCGKIVTSPGEIRNEAGELIKPPKLIKPKTKKVKTDEEKEMIKKKRKKKKEALEQQKLIQTNRETNTTISHEDIKPPLQLDGDKSKAQQDIESILRQVSEEFERERNNSQSNYKTYKPHNNMVSVKKEPQDIKPVVSASQGHHGSVAANTSYETAYLSFLHQNVPVKSGNERPRVTKVEPKVENTNLAQSTLSLMNLLQNKSSLVSQTEPSPSSTNQTQIMPSLVNQTQTTPSIINKKQISTILQNHIQSRPILPNQIETTRSLSTEKQTKPSVKSRKQSTPMKNPKQTLPSSVNKKSPKSYLKKHLQNMPNLPKQTPTTSLLTNRNQTTPNAMNLEQNQNQTISTAMNLVQNRNQSTSAAMNLVQNRNQTTPAAMNLVQNKNQTTPAAMNLVQNRNQTTSAAMNLVQNRNQTTPAAMNLVQIKNQTTTTAMNLIQSKTPASQQIKSKSSSKHKIQSKPSVLSRPQNTSTGINNTQTSSSLLSKPQYNISSTNKVENQIINKPQSISSSINKSQTSLKKVRTKTTLPSRTQSVIMKQENKTSFDTSVAKLPNSISISKMPIPSVPASISVTKLPNYRVIKPDPKAESIPPVSNHQYFSNETVPNNTADLDLFDQLQGNNRSNNTQNFGFYAPSNDNTITLYSAPSGFNEDIPQLSSTIAANTSQQVENIPQQVILNPAKNFNVFCLNPVQQQVVPAATFQNIILPAGVSLNPVPRKANPIWTDQNWYSINSCDTTEYTNRERFYPMTSQPIKLSDCERDIKLVDVDDITVNGNKEIPENIDKPGSIEIQDYVQEIVVPLTCIESQANISDAEPDSSENIEEILDKVAIKESVLPLECKENHENILNNCKVAVEEINFDIESEINNHLSVASIVEVNSNEICCPSLNDNSNSEKEEKKLTKNNNDSNKPFIIESIVIDKKVQEKKSSTSYLKNIKKRTMAATIGRSFKQKSEKKANANLKKNIFKKLFAKTCCKPVKKLDVTDAVRVLMRNKNKNKLSKTEREENKELIRDFIQYYHSKKAKSRIPPVPTLKKQQMALTPKKVKVVLDDVLKRFSVSVQEHLKAGGSLCYVSTILEREELKTKKSKHQDKKERISSDRASVEIDQVVWAKHQNNRYYKAKVTDITTSYKYCVYFDCDGSFSKDITNDHLVGWNKDKKPTNGDRLRIRWMDGNIYEASCMGRVANCVYSILFEDLKPRQLLREHIYALNEPIPKNITTKLLEVTEVLFVTTDAPETFYKVFQSFTSTGIKNDS</sequence>
<feature type="compositionally biased region" description="Polar residues" evidence="1">
    <location>
        <begin position="601"/>
        <end position="619"/>
    </location>
</feature>
<feature type="domain" description="JmjC" evidence="2">
    <location>
        <begin position="1"/>
        <end position="113"/>
    </location>
</feature>
<feature type="region of interest" description="Disordered" evidence="1">
    <location>
        <begin position="546"/>
        <end position="593"/>
    </location>
</feature>
<dbReference type="PANTHER" id="PTHR10694">
    <property type="entry name" value="LYSINE-SPECIFIC DEMETHYLASE"/>
    <property type="match status" value="1"/>
</dbReference>